<evidence type="ECO:0000256" key="5">
    <source>
        <dbReference type="ARBA" id="ARBA00022824"/>
    </source>
</evidence>
<dbReference type="Pfam" id="PF21730">
    <property type="entry name" value="Vma22_CCDC115"/>
    <property type="match status" value="1"/>
</dbReference>
<gene>
    <name evidence="14" type="ORF">UPYG_G00000570</name>
</gene>
<dbReference type="EMBL" id="JAGEUA010000001">
    <property type="protein sequence ID" value="KAL1020479.1"/>
    <property type="molecule type" value="Genomic_DNA"/>
</dbReference>
<dbReference type="Gene3D" id="1.10.287.3240">
    <property type="match status" value="1"/>
</dbReference>
<keyword evidence="7" id="KW-0458">Lysosome</keyword>
<dbReference type="PANTHER" id="PTHR31996:SF2">
    <property type="entry name" value="COILED-COIL DOMAIN-CONTAINING PROTEIN 115"/>
    <property type="match status" value="1"/>
</dbReference>
<comment type="subcellular location">
    <subcellularLocation>
        <location evidence="9">Cytoplasmic vesicle</location>
        <location evidence="9">COPI-coated vesicle</location>
    </subcellularLocation>
    <subcellularLocation>
        <location evidence="3">Endoplasmic reticulum-Golgi intermediate compartment</location>
    </subcellularLocation>
    <subcellularLocation>
        <location evidence="1">Endosome</location>
    </subcellularLocation>
    <subcellularLocation>
        <location evidence="2">Lysosome</location>
    </subcellularLocation>
</comment>
<keyword evidence="8" id="KW-0968">Cytoplasmic vesicle</keyword>
<dbReference type="InterPro" id="IPR040357">
    <property type="entry name" value="Vma22/CCDC115"/>
</dbReference>
<evidence type="ECO:0000256" key="13">
    <source>
        <dbReference type="SAM" id="MobiDB-lite"/>
    </source>
</evidence>
<name>A0ABD0XG95_UMBPY</name>
<accession>A0ABD0XG95</accession>
<evidence type="ECO:0000256" key="9">
    <source>
        <dbReference type="ARBA" id="ARBA00046287"/>
    </source>
</evidence>
<evidence type="ECO:0000256" key="8">
    <source>
        <dbReference type="ARBA" id="ARBA00023329"/>
    </source>
</evidence>
<keyword evidence="4" id="KW-0967">Endosome</keyword>
<evidence type="ECO:0000313" key="14">
    <source>
        <dbReference type="EMBL" id="KAL1020479.1"/>
    </source>
</evidence>
<dbReference type="GO" id="GO:0030137">
    <property type="term" value="C:COPI-coated vesicle"/>
    <property type="evidence" value="ECO:0007669"/>
    <property type="project" value="UniProtKB-SubCell"/>
</dbReference>
<sequence>MGPSEKEACVLLDTRLLAFMDQLEILEEKRERLNSLIEQGWFSMTKARYSMGNKQVSALQYGSEMQPLVRVHTSTLDNGKAEFQIERTAPGERTVEDIGPKDTGGLRRRTHFTEEVVKAEGYQGYQPSAGTEAEKEPLPSSKVEPDLQQDPIRWFGILVPQTLRQAQVSFRQVVELSAEVAALQSAVLTTREQLQLQMKLKRRSQNEGQKEGQKDSD</sequence>
<evidence type="ECO:0000256" key="12">
    <source>
        <dbReference type="ARBA" id="ARBA00093646"/>
    </source>
</evidence>
<organism evidence="14 15">
    <name type="scientific">Umbra pygmaea</name>
    <name type="common">Eastern mudminnow</name>
    <dbReference type="NCBI Taxonomy" id="75934"/>
    <lineage>
        <taxon>Eukaryota</taxon>
        <taxon>Metazoa</taxon>
        <taxon>Chordata</taxon>
        <taxon>Craniata</taxon>
        <taxon>Vertebrata</taxon>
        <taxon>Euteleostomi</taxon>
        <taxon>Actinopterygii</taxon>
        <taxon>Neopterygii</taxon>
        <taxon>Teleostei</taxon>
        <taxon>Protacanthopterygii</taxon>
        <taxon>Esociformes</taxon>
        <taxon>Umbridae</taxon>
        <taxon>Umbra</taxon>
    </lineage>
</organism>
<keyword evidence="5" id="KW-0256">Endoplasmic reticulum</keyword>
<evidence type="ECO:0000256" key="11">
    <source>
        <dbReference type="ARBA" id="ARBA00093634"/>
    </source>
</evidence>
<dbReference type="AlphaFoldDB" id="A0ABD0XG95"/>
<feature type="region of interest" description="Disordered" evidence="13">
    <location>
        <begin position="124"/>
        <end position="146"/>
    </location>
</feature>
<evidence type="ECO:0000256" key="10">
    <source>
        <dbReference type="ARBA" id="ARBA00064380"/>
    </source>
</evidence>
<keyword evidence="15" id="KW-1185">Reference proteome</keyword>
<protein>
    <recommendedName>
        <fullName evidence="11">Vacuolar ATPase assembly protein VMA22</fullName>
    </recommendedName>
    <alternativeName>
        <fullName evidence="12">Coiled-coil domain-containing protein 115</fullName>
    </alternativeName>
</protein>
<evidence type="ECO:0000256" key="2">
    <source>
        <dbReference type="ARBA" id="ARBA00004371"/>
    </source>
</evidence>
<comment type="subunit">
    <text evidence="10">Accessory component of the multisubunit proton-transporting vacuolar (V)-ATPase protein pump.</text>
</comment>
<comment type="caution">
    <text evidence="14">The sequence shown here is derived from an EMBL/GenBank/DDBJ whole genome shotgun (WGS) entry which is preliminary data.</text>
</comment>
<reference evidence="14 15" key="1">
    <citation type="submission" date="2024-06" db="EMBL/GenBank/DDBJ databases">
        <authorList>
            <person name="Pan Q."/>
            <person name="Wen M."/>
            <person name="Jouanno E."/>
            <person name="Zahm M."/>
            <person name="Klopp C."/>
            <person name="Cabau C."/>
            <person name="Louis A."/>
            <person name="Berthelot C."/>
            <person name="Parey E."/>
            <person name="Roest Crollius H."/>
            <person name="Montfort J."/>
            <person name="Robinson-Rechavi M."/>
            <person name="Bouchez O."/>
            <person name="Lampietro C."/>
            <person name="Lopez Roques C."/>
            <person name="Donnadieu C."/>
            <person name="Postlethwait J."/>
            <person name="Bobe J."/>
            <person name="Verreycken H."/>
            <person name="Guiguen Y."/>
        </authorList>
    </citation>
    <scope>NUCLEOTIDE SEQUENCE [LARGE SCALE GENOMIC DNA]</scope>
    <source>
        <strain evidence="14">Up_M1</strain>
        <tissue evidence="14">Testis</tissue>
    </source>
</reference>
<evidence type="ECO:0000256" key="4">
    <source>
        <dbReference type="ARBA" id="ARBA00022753"/>
    </source>
</evidence>
<keyword evidence="6" id="KW-0175">Coiled coil</keyword>
<dbReference type="Proteomes" id="UP001557470">
    <property type="component" value="Unassembled WGS sequence"/>
</dbReference>
<evidence type="ECO:0000256" key="6">
    <source>
        <dbReference type="ARBA" id="ARBA00023054"/>
    </source>
</evidence>
<evidence type="ECO:0000256" key="1">
    <source>
        <dbReference type="ARBA" id="ARBA00004177"/>
    </source>
</evidence>
<evidence type="ECO:0000313" key="15">
    <source>
        <dbReference type="Proteomes" id="UP001557470"/>
    </source>
</evidence>
<proteinExistence type="predicted"/>
<evidence type="ECO:0000256" key="7">
    <source>
        <dbReference type="ARBA" id="ARBA00023228"/>
    </source>
</evidence>
<dbReference type="FunFam" id="1.10.287.3240:FF:000005">
    <property type="entry name" value="coiled-coil domain-containing protein 115"/>
    <property type="match status" value="1"/>
</dbReference>
<dbReference type="GO" id="GO:0005764">
    <property type="term" value="C:lysosome"/>
    <property type="evidence" value="ECO:0007669"/>
    <property type="project" value="UniProtKB-SubCell"/>
</dbReference>
<evidence type="ECO:0000256" key="3">
    <source>
        <dbReference type="ARBA" id="ARBA00004399"/>
    </source>
</evidence>
<dbReference type="PANTHER" id="PTHR31996">
    <property type="entry name" value="COILED-COIL DOMAIN-CONTAINING PROTEIN 115"/>
    <property type="match status" value="1"/>
</dbReference>
<dbReference type="GO" id="GO:0005793">
    <property type="term" value="C:endoplasmic reticulum-Golgi intermediate compartment"/>
    <property type="evidence" value="ECO:0007669"/>
    <property type="project" value="UniProtKB-SubCell"/>
</dbReference>
<dbReference type="GO" id="GO:0005768">
    <property type="term" value="C:endosome"/>
    <property type="evidence" value="ECO:0007669"/>
    <property type="project" value="UniProtKB-SubCell"/>
</dbReference>